<proteinExistence type="predicted"/>
<sequence length="184" mass="19729">MAGLCEGGNEPSGSLKAISQFPERCFTAIALPSSNLDDGRIVFAVDKAKVVRVSRFFFATPPTMSTIPSSLSSTSRKIGHHVCFHGIESIVCNGAPEGAERNATSSQRSSKVNPSAAILITVGTTMLVIGPTLLLARLIDSRRHDRHSVKFSKTGPVSTPVWPKSRRAGAAIVRKTLMMTLHRC</sequence>
<comment type="caution">
    <text evidence="2">The sequence shown here is derived from an EMBL/GenBank/DDBJ whole genome shotgun (WGS) entry which is preliminary data.</text>
</comment>
<keyword evidence="1" id="KW-0472">Membrane</keyword>
<evidence type="ECO:0000256" key="1">
    <source>
        <dbReference type="SAM" id="Phobius"/>
    </source>
</evidence>
<reference evidence="2 3" key="1">
    <citation type="journal article" date="2022" name="Allergy">
        <title>Genome assembly and annotation of Periplaneta americana reveal a comprehensive cockroach allergen profile.</title>
        <authorList>
            <person name="Wang L."/>
            <person name="Xiong Q."/>
            <person name="Saelim N."/>
            <person name="Wang L."/>
            <person name="Nong W."/>
            <person name="Wan A.T."/>
            <person name="Shi M."/>
            <person name="Liu X."/>
            <person name="Cao Q."/>
            <person name="Hui J.H.L."/>
            <person name="Sookrung N."/>
            <person name="Leung T.F."/>
            <person name="Tungtrongchitr A."/>
            <person name="Tsui S.K.W."/>
        </authorList>
    </citation>
    <scope>NUCLEOTIDE SEQUENCE [LARGE SCALE GENOMIC DNA]</scope>
    <source>
        <strain evidence="2">PWHHKU_190912</strain>
    </source>
</reference>
<gene>
    <name evidence="2" type="ORF">ANN_27076</name>
</gene>
<evidence type="ECO:0000313" key="3">
    <source>
        <dbReference type="Proteomes" id="UP001148838"/>
    </source>
</evidence>
<keyword evidence="3" id="KW-1185">Reference proteome</keyword>
<keyword evidence="1" id="KW-0812">Transmembrane</keyword>
<organism evidence="2 3">
    <name type="scientific">Periplaneta americana</name>
    <name type="common">American cockroach</name>
    <name type="synonym">Blatta americana</name>
    <dbReference type="NCBI Taxonomy" id="6978"/>
    <lineage>
        <taxon>Eukaryota</taxon>
        <taxon>Metazoa</taxon>
        <taxon>Ecdysozoa</taxon>
        <taxon>Arthropoda</taxon>
        <taxon>Hexapoda</taxon>
        <taxon>Insecta</taxon>
        <taxon>Pterygota</taxon>
        <taxon>Neoptera</taxon>
        <taxon>Polyneoptera</taxon>
        <taxon>Dictyoptera</taxon>
        <taxon>Blattodea</taxon>
        <taxon>Blattoidea</taxon>
        <taxon>Blattidae</taxon>
        <taxon>Blattinae</taxon>
        <taxon>Periplaneta</taxon>
    </lineage>
</organism>
<dbReference type="Proteomes" id="UP001148838">
    <property type="component" value="Unassembled WGS sequence"/>
</dbReference>
<feature type="transmembrane region" description="Helical" evidence="1">
    <location>
        <begin position="116"/>
        <end position="136"/>
    </location>
</feature>
<keyword evidence="1" id="KW-1133">Transmembrane helix</keyword>
<name>A0ABQ8RX64_PERAM</name>
<evidence type="ECO:0000313" key="2">
    <source>
        <dbReference type="EMBL" id="KAJ4426264.1"/>
    </source>
</evidence>
<accession>A0ABQ8RX64</accession>
<protein>
    <submittedName>
        <fullName evidence="2">Uncharacterized protein</fullName>
    </submittedName>
</protein>
<dbReference type="EMBL" id="JAJSOF020000040">
    <property type="protein sequence ID" value="KAJ4426264.1"/>
    <property type="molecule type" value="Genomic_DNA"/>
</dbReference>